<feature type="chain" id="PRO_5012562922" evidence="1">
    <location>
        <begin position="23"/>
        <end position="267"/>
    </location>
</feature>
<sequence length="267" mass="29288">MRLVLAALCTSLLFGCVTTAPLAPKLDVPKKPLLKKSVYQISYSTELNSARIKSVQLPAHPLTKGDTVFISADKVSLTDTLRKQINALLEKKGLKVVATKGANYVLTIHQLDLEFAANKTYALDRPRNPHPHIAELAQNSPAFQCTNIVASVSMRLAHQQSSDVVWFAKSSVDSAGFQGIPLQFTFSEVEKIANEHEVLSFIVAQNTEEARRQRGEKPVDIPPYKITKTVSPLEKTAGACTQTEVSALTADMQKHLAESLIEKLNVK</sequence>
<name>A0A2A5JV53_PSEO7</name>
<evidence type="ECO:0000313" key="2">
    <source>
        <dbReference type="EMBL" id="PCK33325.1"/>
    </source>
</evidence>
<reference evidence="3" key="1">
    <citation type="journal article" date="2019" name="Genome Announc.">
        <title>Draft Genome Sequence of Pseudoalteromonas piscicida Strain 36Y ROTHPW, an Hypersaline Seawater Isolate from the South Coast of Sonora, Mexico.</title>
        <authorList>
            <person name="Sanchez-Diaz R."/>
            <person name="Molina-Garza Z.J."/>
            <person name="Cruz-Suarez L.E."/>
            <person name="Selvin J."/>
            <person name="Kiran G.S."/>
            <person name="Ibarra-Gamez J.C."/>
            <person name="Gomez-Gil B."/>
            <person name="Galaviz-Silva L."/>
        </authorList>
    </citation>
    <scope>NUCLEOTIDE SEQUENCE [LARGE SCALE GENOMIC DNA]</scope>
    <source>
        <strain evidence="3">36Y_RITHPW</strain>
    </source>
</reference>
<gene>
    <name evidence="2" type="ORF">CEX98_02180</name>
</gene>
<comment type="caution">
    <text evidence="2">The sequence shown here is derived from an EMBL/GenBank/DDBJ whole genome shotgun (WGS) entry which is preliminary data.</text>
</comment>
<dbReference type="AlphaFoldDB" id="A0A2A5JV53"/>
<keyword evidence="1" id="KW-0732">Signal</keyword>
<feature type="signal peptide" evidence="1">
    <location>
        <begin position="1"/>
        <end position="22"/>
    </location>
</feature>
<evidence type="ECO:0000313" key="3">
    <source>
        <dbReference type="Proteomes" id="UP000228621"/>
    </source>
</evidence>
<dbReference type="EMBL" id="NKHF01000008">
    <property type="protein sequence ID" value="PCK33325.1"/>
    <property type="molecule type" value="Genomic_DNA"/>
</dbReference>
<proteinExistence type="predicted"/>
<keyword evidence="3" id="KW-1185">Reference proteome</keyword>
<organism evidence="2 3">
    <name type="scientific">Pseudoalteromonas piscicida</name>
    <dbReference type="NCBI Taxonomy" id="43662"/>
    <lineage>
        <taxon>Bacteria</taxon>
        <taxon>Pseudomonadati</taxon>
        <taxon>Pseudomonadota</taxon>
        <taxon>Gammaproteobacteria</taxon>
        <taxon>Alteromonadales</taxon>
        <taxon>Pseudoalteromonadaceae</taxon>
        <taxon>Pseudoalteromonas</taxon>
    </lineage>
</organism>
<dbReference type="Proteomes" id="UP000228621">
    <property type="component" value="Unassembled WGS sequence"/>
</dbReference>
<protein>
    <submittedName>
        <fullName evidence="2">Uncharacterized protein</fullName>
    </submittedName>
</protein>
<dbReference type="PROSITE" id="PS51257">
    <property type="entry name" value="PROKAR_LIPOPROTEIN"/>
    <property type="match status" value="1"/>
</dbReference>
<accession>A0A2A5JV53</accession>
<evidence type="ECO:0000256" key="1">
    <source>
        <dbReference type="SAM" id="SignalP"/>
    </source>
</evidence>
<dbReference type="RefSeq" id="WP_099640499.1">
    <property type="nucleotide sequence ID" value="NZ_NKHF01000008.1"/>
</dbReference>
<dbReference type="OrthoDB" id="6313956at2"/>